<comment type="caution">
    <text evidence="2">The sequence shown here is derived from an EMBL/GenBank/DDBJ whole genome shotgun (WGS) entry which is preliminary data.</text>
</comment>
<organism evidence="2 3">
    <name type="scientific">Paenibacillus glycinis</name>
    <dbReference type="NCBI Taxonomy" id="2697035"/>
    <lineage>
        <taxon>Bacteria</taxon>
        <taxon>Bacillati</taxon>
        <taxon>Bacillota</taxon>
        <taxon>Bacilli</taxon>
        <taxon>Bacillales</taxon>
        <taxon>Paenibacillaceae</taxon>
        <taxon>Paenibacillus</taxon>
    </lineage>
</organism>
<accession>A0ABW9XKZ9</accession>
<proteinExistence type="predicted"/>
<dbReference type="RefSeq" id="WP_161741689.1">
    <property type="nucleotide sequence ID" value="NZ_JAAAMV010000002.1"/>
</dbReference>
<feature type="region of interest" description="Disordered" evidence="1">
    <location>
        <begin position="1"/>
        <end position="36"/>
    </location>
</feature>
<dbReference type="Proteomes" id="UP000665561">
    <property type="component" value="Unassembled WGS sequence"/>
</dbReference>
<dbReference type="EMBL" id="JAAAMV010000002">
    <property type="protein sequence ID" value="NBD23267.1"/>
    <property type="molecule type" value="Genomic_DNA"/>
</dbReference>
<reference evidence="2 3" key="1">
    <citation type="submission" date="2020-01" db="EMBL/GenBank/DDBJ databases">
        <title>Paenibacillus soybeanensis sp. nov. isolated from the nodules of soybean (Glycine max(L.) Merr).</title>
        <authorList>
            <person name="Wang H."/>
        </authorList>
    </citation>
    <scope>NUCLEOTIDE SEQUENCE [LARGE SCALE GENOMIC DNA]</scope>
    <source>
        <strain evidence="2 3">T1</strain>
    </source>
</reference>
<name>A0ABW9XKZ9_9BACL</name>
<keyword evidence="3" id="KW-1185">Reference proteome</keyword>
<sequence>MDHVMLESNGSAIDSPMNAKTIVNRPDKRGNLKKSFPAGSAARNVREALRFVRIAR</sequence>
<evidence type="ECO:0000313" key="3">
    <source>
        <dbReference type="Proteomes" id="UP000665561"/>
    </source>
</evidence>
<gene>
    <name evidence="2" type="ORF">GT019_05240</name>
</gene>
<protein>
    <submittedName>
        <fullName evidence="2">Uncharacterized protein</fullName>
    </submittedName>
</protein>
<evidence type="ECO:0000313" key="2">
    <source>
        <dbReference type="EMBL" id="NBD23267.1"/>
    </source>
</evidence>
<evidence type="ECO:0000256" key="1">
    <source>
        <dbReference type="SAM" id="MobiDB-lite"/>
    </source>
</evidence>